<dbReference type="RefSeq" id="XP_052121403.1">
    <property type="nucleotide sequence ID" value="XM_052265443.1"/>
</dbReference>
<sequence>MPRRGRVAEAEDSLSKDILRFGVKMSRENVFACFILVYFVKCAVGLALEPIPRTPAEILKSDGYPSEVHHVTTEDGYILQIDRIPRPGQPVVYLANQLFSSAAAYLILGKGKSIGFLLYDTGFDVWLGNFRGTNFSLTHQNMTSSDDNFWKFGWHEHGTLDNPAIIDYILSTSKQSSLVFMGHSMGATTFFVTASERPDTLSKIRAAFLMGPATFLAHHRNAALSLYHPFANLTRTVADLSNHHRQPVEFIRSVIDKICNSARKFSQSLCRLAGLSPDDRIISSIIEAPSASRTNDSTSLASSGLPLVAIAQLWTASDCTTGTGFLFASFKRTKQNSSNVFTSCLVGNK</sequence>
<keyword evidence="2" id="KW-0443">Lipid metabolism</keyword>
<accession>A0A9C6U4A1</accession>
<dbReference type="Proteomes" id="UP000504606">
    <property type="component" value="Unplaced"/>
</dbReference>
<dbReference type="GO" id="GO:0016042">
    <property type="term" value="P:lipid catabolic process"/>
    <property type="evidence" value="ECO:0007669"/>
    <property type="project" value="UniProtKB-KW"/>
</dbReference>
<dbReference type="InterPro" id="IPR006693">
    <property type="entry name" value="AB_hydrolase_lipase"/>
</dbReference>
<dbReference type="OrthoDB" id="7613765at2759"/>
<dbReference type="PANTHER" id="PTHR11005">
    <property type="entry name" value="LYSOSOMAL ACID LIPASE-RELATED"/>
    <property type="match status" value="1"/>
</dbReference>
<evidence type="ECO:0000256" key="1">
    <source>
        <dbReference type="ARBA" id="ARBA00022963"/>
    </source>
</evidence>
<feature type="transmembrane region" description="Helical" evidence="3">
    <location>
        <begin position="30"/>
        <end position="48"/>
    </location>
</feature>
<keyword evidence="3" id="KW-1133">Transmembrane helix</keyword>
<evidence type="ECO:0000259" key="4">
    <source>
        <dbReference type="Pfam" id="PF00561"/>
    </source>
</evidence>
<dbReference type="InterPro" id="IPR000073">
    <property type="entry name" value="AB_hydrolase_1"/>
</dbReference>
<dbReference type="GeneID" id="113206866"/>
<keyword evidence="3" id="KW-0812">Transmembrane</keyword>
<dbReference type="Gene3D" id="3.40.50.1820">
    <property type="entry name" value="alpha/beta hydrolase"/>
    <property type="match status" value="1"/>
</dbReference>
<proteinExistence type="predicted"/>
<keyword evidence="1" id="KW-0442">Lipid degradation</keyword>
<feature type="domain" description="Partial AB-hydrolase lipase" evidence="5">
    <location>
        <begin position="56"/>
        <end position="107"/>
    </location>
</feature>
<evidence type="ECO:0000313" key="6">
    <source>
        <dbReference type="Proteomes" id="UP000504606"/>
    </source>
</evidence>
<reference evidence="7" key="1">
    <citation type="submission" date="2025-08" db="UniProtKB">
        <authorList>
            <consortium name="RefSeq"/>
        </authorList>
    </citation>
    <scope>IDENTIFICATION</scope>
    <source>
        <tissue evidence="7">Whole organism</tissue>
    </source>
</reference>
<keyword evidence="3" id="KW-0472">Membrane</keyword>
<protein>
    <submittedName>
        <fullName evidence="7">Lipase 3-like isoform X1</fullName>
    </submittedName>
</protein>
<dbReference type="AlphaFoldDB" id="A0A9C6U4A1"/>
<dbReference type="Pfam" id="PF00561">
    <property type="entry name" value="Abhydrolase_1"/>
    <property type="match status" value="1"/>
</dbReference>
<organism evidence="6 7">
    <name type="scientific">Frankliniella occidentalis</name>
    <name type="common">Western flower thrips</name>
    <name type="synonym">Euthrips occidentalis</name>
    <dbReference type="NCBI Taxonomy" id="133901"/>
    <lineage>
        <taxon>Eukaryota</taxon>
        <taxon>Metazoa</taxon>
        <taxon>Ecdysozoa</taxon>
        <taxon>Arthropoda</taxon>
        <taxon>Hexapoda</taxon>
        <taxon>Insecta</taxon>
        <taxon>Pterygota</taxon>
        <taxon>Neoptera</taxon>
        <taxon>Paraneoptera</taxon>
        <taxon>Thysanoptera</taxon>
        <taxon>Terebrantia</taxon>
        <taxon>Thripoidea</taxon>
        <taxon>Thripidae</taxon>
        <taxon>Frankliniella</taxon>
    </lineage>
</organism>
<dbReference type="InterPro" id="IPR029058">
    <property type="entry name" value="AB_hydrolase_fold"/>
</dbReference>
<evidence type="ECO:0000256" key="2">
    <source>
        <dbReference type="ARBA" id="ARBA00023098"/>
    </source>
</evidence>
<dbReference type="SUPFAM" id="SSF53474">
    <property type="entry name" value="alpha/beta-Hydrolases"/>
    <property type="match status" value="1"/>
</dbReference>
<keyword evidence="6" id="KW-1185">Reference proteome</keyword>
<name>A0A9C6U4A1_FRAOC</name>
<gene>
    <name evidence="7" type="primary">LOC113206866</name>
</gene>
<feature type="domain" description="AB hydrolase-1" evidence="4">
    <location>
        <begin position="118"/>
        <end position="238"/>
    </location>
</feature>
<dbReference type="KEGG" id="foc:113206866"/>
<dbReference type="Pfam" id="PF04083">
    <property type="entry name" value="Abhydro_lipase"/>
    <property type="match status" value="1"/>
</dbReference>
<evidence type="ECO:0000256" key="3">
    <source>
        <dbReference type="SAM" id="Phobius"/>
    </source>
</evidence>
<evidence type="ECO:0000313" key="7">
    <source>
        <dbReference type="RefSeq" id="XP_052121403.1"/>
    </source>
</evidence>
<evidence type="ECO:0000259" key="5">
    <source>
        <dbReference type="Pfam" id="PF04083"/>
    </source>
</evidence>